<gene>
    <name evidence="2" type="ORF">ABB55_26220</name>
</gene>
<keyword evidence="1" id="KW-0732">Signal</keyword>
<accession>A0A0N8GFU5</accession>
<keyword evidence="3" id="KW-1185">Reference proteome</keyword>
<comment type="caution">
    <text evidence="2">The sequence shown here is derived from an EMBL/GenBank/DDBJ whole genome shotgun (WGS) entry which is preliminary data.</text>
</comment>
<evidence type="ECO:0000313" key="2">
    <source>
        <dbReference type="EMBL" id="KPL55297.1"/>
    </source>
</evidence>
<dbReference type="RefSeq" id="WP_054361463.1">
    <property type="nucleotide sequence ID" value="NZ_LJYW01000001.1"/>
</dbReference>
<dbReference type="AlphaFoldDB" id="A0A0N8GFU5"/>
<dbReference type="EMBL" id="LJYW01000001">
    <property type="protein sequence ID" value="KPL55297.1"/>
    <property type="molecule type" value="Genomic_DNA"/>
</dbReference>
<evidence type="ECO:0000313" key="3">
    <source>
        <dbReference type="Proteomes" id="UP000048984"/>
    </source>
</evidence>
<evidence type="ECO:0000256" key="1">
    <source>
        <dbReference type="SAM" id="SignalP"/>
    </source>
</evidence>
<name>A0A0N8GFU5_9HYPH</name>
<reference evidence="2 3" key="1">
    <citation type="submission" date="2015-09" db="EMBL/GenBank/DDBJ databases">
        <authorList>
            <consortium name="Swine Surveillance"/>
        </authorList>
    </citation>
    <scope>NUCLEOTIDE SEQUENCE [LARGE SCALE GENOMIC DNA]</scope>
    <source>
        <strain evidence="2 3">16</strain>
    </source>
</reference>
<protein>
    <submittedName>
        <fullName evidence="2">Uncharacterized protein</fullName>
    </submittedName>
</protein>
<feature type="signal peptide" evidence="1">
    <location>
        <begin position="1"/>
        <end position="21"/>
    </location>
</feature>
<dbReference type="Proteomes" id="UP000048984">
    <property type="component" value="Unassembled WGS sequence"/>
</dbReference>
<proteinExistence type="predicted"/>
<sequence length="104" mass="11337">MMRTVFAASLGLLISTLPGHAALPPQYQRLAEIRAILDDSGVAQLFDVAHPIDKIEYVSPDLYRVSSGTCSMDVAIAPDPAWKPKPNWVGPRHFIVVPGKLVCK</sequence>
<organism evidence="2 3">
    <name type="scientific">Prosthecodimorpha hirschii</name>
    <dbReference type="NCBI Taxonomy" id="665126"/>
    <lineage>
        <taxon>Bacteria</taxon>
        <taxon>Pseudomonadati</taxon>
        <taxon>Pseudomonadota</taxon>
        <taxon>Alphaproteobacteria</taxon>
        <taxon>Hyphomicrobiales</taxon>
        <taxon>Ancalomicrobiaceae</taxon>
        <taxon>Prosthecodimorpha</taxon>
    </lineage>
</organism>
<reference evidence="2 3" key="2">
    <citation type="submission" date="2015-10" db="EMBL/GenBank/DDBJ databases">
        <title>Draft Genome Sequence of Prosthecomicrobium hirschii ATCC 27832.</title>
        <authorList>
            <person name="Daniel J."/>
            <person name="Givan S.A."/>
            <person name="Brun Y.V."/>
            <person name="Brown P.J."/>
        </authorList>
    </citation>
    <scope>NUCLEOTIDE SEQUENCE [LARGE SCALE GENOMIC DNA]</scope>
    <source>
        <strain evidence="2 3">16</strain>
    </source>
</reference>
<feature type="chain" id="PRO_5006025696" evidence="1">
    <location>
        <begin position="22"/>
        <end position="104"/>
    </location>
</feature>